<feature type="compositionally biased region" description="Acidic residues" evidence="9">
    <location>
        <begin position="38"/>
        <end position="47"/>
    </location>
</feature>
<evidence type="ECO:0000256" key="9">
    <source>
        <dbReference type="SAM" id="MobiDB-lite"/>
    </source>
</evidence>
<feature type="region of interest" description="Disordered" evidence="9">
    <location>
        <begin position="38"/>
        <end position="94"/>
    </location>
</feature>
<name>A0AAD6MTD1_9EURO</name>
<evidence type="ECO:0000256" key="3">
    <source>
        <dbReference type="ARBA" id="ARBA00022679"/>
    </source>
</evidence>
<dbReference type="GO" id="GO:0006511">
    <property type="term" value="P:ubiquitin-dependent protein catabolic process"/>
    <property type="evidence" value="ECO:0007669"/>
    <property type="project" value="TreeGrafter"/>
</dbReference>
<dbReference type="GO" id="GO:0005634">
    <property type="term" value="C:nucleus"/>
    <property type="evidence" value="ECO:0007669"/>
    <property type="project" value="TreeGrafter"/>
</dbReference>
<dbReference type="GO" id="GO:0008270">
    <property type="term" value="F:zinc ion binding"/>
    <property type="evidence" value="ECO:0007669"/>
    <property type="project" value="UniProtKB-KW"/>
</dbReference>
<comment type="caution">
    <text evidence="11">The sequence shown here is derived from an EMBL/GenBank/DDBJ whole genome shotgun (WGS) entry which is preliminary data.</text>
</comment>
<sequence>MPNREDRIFCHACGGVALQVDETDLSCPLCESDFTEIIEIPPDDDPPEQFPAPESPRHESTDDDRPGWRQMEHRTYSRSSMPGSPSFTTHSYSSPNHRFTFISTSVTGGFPTRQGNAQLAPTVPTMLQGLDAIFRSLGETGYTENGSRRAAMDPFHSDSPGWEDSFHRGLGEHPDPEEIAPRDPAAPPRYASRTAFGSEGSLAEYVLRTPRHGIHLGRANVYPRLFESLRPATARRTGTGPNPLAMLSALLDLNRNGDAVYSQEELDRVISQLIDHNATGTAPPPAPTSAIHSLPRKKADQQMLGSDGKAECSICKDTVELGTEVAMLPCKHWFHFECIEMWLTQQNTCPHCRRSINPTQADPAQDARGTTRPAGEGTSEDPVIIQDSPEATSSRRRRRSSPFGSFSGRSSFSRSNRSNQNSSVPNSPTPDQNPSGSGTRRSSRSSRHSRDGQRGGITGWVWSRFGSGNH</sequence>
<dbReference type="Proteomes" id="UP001215712">
    <property type="component" value="Unassembled WGS sequence"/>
</dbReference>
<evidence type="ECO:0000313" key="11">
    <source>
        <dbReference type="EMBL" id="KAJ5716066.1"/>
    </source>
</evidence>
<dbReference type="CDD" id="cd16454">
    <property type="entry name" value="RING-H2_PA-TM-RING"/>
    <property type="match status" value="1"/>
</dbReference>
<feature type="compositionally biased region" description="Low complexity" evidence="9">
    <location>
        <begin position="401"/>
        <end position="426"/>
    </location>
</feature>
<feature type="compositionally biased region" description="Polar residues" evidence="9">
    <location>
        <begin position="77"/>
        <end position="94"/>
    </location>
</feature>
<dbReference type="PANTHER" id="PTHR45931">
    <property type="entry name" value="SI:CH211-59O9.10"/>
    <property type="match status" value="1"/>
</dbReference>
<evidence type="ECO:0000256" key="8">
    <source>
        <dbReference type="PROSITE-ProRule" id="PRU00175"/>
    </source>
</evidence>
<keyword evidence="5 8" id="KW-0863">Zinc-finger</keyword>
<dbReference type="InterPro" id="IPR001841">
    <property type="entry name" value="Znf_RING"/>
</dbReference>
<evidence type="ECO:0000256" key="5">
    <source>
        <dbReference type="ARBA" id="ARBA00022771"/>
    </source>
</evidence>
<keyword evidence="7" id="KW-0862">Zinc</keyword>
<dbReference type="PANTHER" id="PTHR45931:SF3">
    <property type="entry name" value="RING ZINC FINGER-CONTAINING PROTEIN"/>
    <property type="match status" value="1"/>
</dbReference>
<dbReference type="SUPFAM" id="SSF57850">
    <property type="entry name" value="RING/U-box"/>
    <property type="match status" value="1"/>
</dbReference>
<feature type="region of interest" description="Disordered" evidence="9">
    <location>
        <begin position="357"/>
        <end position="470"/>
    </location>
</feature>
<reference evidence="11" key="1">
    <citation type="journal article" date="2023" name="IMA Fungus">
        <title>Comparative genomic study of the Penicillium genus elucidates a diverse pangenome and 15 lateral gene transfer events.</title>
        <authorList>
            <person name="Petersen C."/>
            <person name="Sorensen T."/>
            <person name="Nielsen M.R."/>
            <person name="Sondergaard T.E."/>
            <person name="Sorensen J.L."/>
            <person name="Fitzpatrick D.A."/>
            <person name="Frisvad J.C."/>
            <person name="Nielsen K.L."/>
        </authorList>
    </citation>
    <scope>NUCLEOTIDE SEQUENCE</scope>
    <source>
        <strain evidence="11">IBT 17514</strain>
    </source>
</reference>
<organism evidence="11 12">
    <name type="scientific">Penicillium malachiteum</name>
    <dbReference type="NCBI Taxonomy" id="1324776"/>
    <lineage>
        <taxon>Eukaryota</taxon>
        <taxon>Fungi</taxon>
        <taxon>Dikarya</taxon>
        <taxon>Ascomycota</taxon>
        <taxon>Pezizomycotina</taxon>
        <taxon>Eurotiomycetes</taxon>
        <taxon>Eurotiomycetidae</taxon>
        <taxon>Eurotiales</taxon>
        <taxon>Aspergillaceae</taxon>
        <taxon>Penicillium</taxon>
    </lineage>
</organism>
<dbReference type="Pfam" id="PF13639">
    <property type="entry name" value="zf-RING_2"/>
    <property type="match status" value="1"/>
</dbReference>
<dbReference type="FunFam" id="3.30.40.10:FF:000127">
    <property type="entry name" value="E3 ubiquitin-protein ligase RNF181"/>
    <property type="match status" value="1"/>
</dbReference>
<keyword evidence="12" id="KW-1185">Reference proteome</keyword>
<keyword evidence="6" id="KW-0833">Ubl conjugation pathway</keyword>
<accession>A0AAD6MTD1</accession>
<protein>
    <recommendedName>
        <fullName evidence="2">RING-type E3 ubiquitin transferase</fullName>
        <ecNumber evidence="2">2.3.2.27</ecNumber>
    </recommendedName>
</protein>
<evidence type="ECO:0000256" key="1">
    <source>
        <dbReference type="ARBA" id="ARBA00000900"/>
    </source>
</evidence>
<dbReference type="GO" id="GO:0061630">
    <property type="term" value="F:ubiquitin protein ligase activity"/>
    <property type="evidence" value="ECO:0007669"/>
    <property type="project" value="UniProtKB-EC"/>
</dbReference>
<dbReference type="Gene3D" id="3.30.40.10">
    <property type="entry name" value="Zinc/RING finger domain, C3HC4 (zinc finger)"/>
    <property type="match status" value="1"/>
</dbReference>
<comment type="catalytic activity">
    <reaction evidence="1">
        <text>S-ubiquitinyl-[E2 ubiquitin-conjugating enzyme]-L-cysteine + [acceptor protein]-L-lysine = [E2 ubiquitin-conjugating enzyme]-L-cysteine + N(6)-ubiquitinyl-[acceptor protein]-L-lysine.</text>
        <dbReference type="EC" id="2.3.2.27"/>
    </reaction>
</comment>
<dbReference type="AlphaFoldDB" id="A0AAD6MTD1"/>
<feature type="region of interest" description="Disordered" evidence="9">
    <location>
        <begin position="168"/>
        <end position="193"/>
    </location>
</feature>
<gene>
    <name evidence="11" type="ORF">N7493_007977</name>
</gene>
<dbReference type="EC" id="2.3.2.27" evidence="2"/>
<evidence type="ECO:0000256" key="6">
    <source>
        <dbReference type="ARBA" id="ARBA00022786"/>
    </source>
</evidence>
<evidence type="ECO:0000256" key="2">
    <source>
        <dbReference type="ARBA" id="ARBA00012483"/>
    </source>
</evidence>
<evidence type="ECO:0000256" key="7">
    <source>
        <dbReference type="ARBA" id="ARBA00022833"/>
    </source>
</evidence>
<feature type="compositionally biased region" description="Basic and acidic residues" evidence="9">
    <location>
        <begin position="168"/>
        <end position="181"/>
    </location>
</feature>
<dbReference type="GO" id="GO:0016567">
    <property type="term" value="P:protein ubiquitination"/>
    <property type="evidence" value="ECO:0007669"/>
    <property type="project" value="UniProtKB-ARBA"/>
</dbReference>
<evidence type="ECO:0000313" key="12">
    <source>
        <dbReference type="Proteomes" id="UP001215712"/>
    </source>
</evidence>
<evidence type="ECO:0000256" key="4">
    <source>
        <dbReference type="ARBA" id="ARBA00022723"/>
    </source>
</evidence>
<proteinExistence type="predicted"/>
<dbReference type="SMART" id="SM00184">
    <property type="entry name" value="RING"/>
    <property type="match status" value="1"/>
</dbReference>
<keyword evidence="3" id="KW-0808">Transferase</keyword>
<feature type="compositionally biased region" description="Basic and acidic residues" evidence="9">
    <location>
        <begin position="55"/>
        <end position="75"/>
    </location>
</feature>
<evidence type="ECO:0000259" key="10">
    <source>
        <dbReference type="PROSITE" id="PS50089"/>
    </source>
</evidence>
<keyword evidence="4" id="KW-0479">Metal-binding</keyword>
<reference evidence="11" key="2">
    <citation type="submission" date="2023-01" db="EMBL/GenBank/DDBJ databases">
        <authorList>
            <person name="Petersen C."/>
        </authorList>
    </citation>
    <scope>NUCLEOTIDE SEQUENCE</scope>
    <source>
        <strain evidence="11">IBT 17514</strain>
    </source>
</reference>
<feature type="domain" description="RING-type" evidence="10">
    <location>
        <begin position="312"/>
        <end position="353"/>
    </location>
</feature>
<dbReference type="InterPro" id="IPR051834">
    <property type="entry name" value="RING_finger_E3_ligase"/>
</dbReference>
<dbReference type="PROSITE" id="PS50089">
    <property type="entry name" value="ZF_RING_2"/>
    <property type="match status" value="1"/>
</dbReference>
<dbReference type="EMBL" id="JAQJAN010000012">
    <property type="protein sequence ID" value="KAJ5716066.1"/>
    <property type="molecule type" value="Genomic_DNA"/>
</dbReference>
<dbReference type="InterPro" id="IPR013083">
    <property type="entry name" value="Znf_RING/FYVE/PHD"/>
</dbReference>